<accession>A0ABR1I438</accession>
<evidence type="ECO:0000259" key="1">
    <source>
        <dbReference type="Pfam" id="PF06985"/>
    </source>
</evidence>
<evidence type="ECO:0000313" key="2">
    <source>
        <dbReference type="EMBL" id="KAK7427621.1"/>
    </source>
</evidence>
<comment type="caution">
    <text evidence="2">The sequence shown here is derived from an EMBL/GenBank/DDBJ whole genome shotgun (WGS) entry which is preliminary data.</text>
</comment>
<name>A0ABR1I438_9HYPO</name>
<dbReference type="EMBL" id="JAZAVK010000051">
    <property type="protein sequence ID" value="KAK7427621.1"/>
    <property type="molecule type" value="Genomic_DNA"/>
</dbReference>
<gene>
    <name evidence="2" type="ORF">QQZ08_005896</name>
</gene>
<evidence type="ECO:0000313" key="3">
    <source>
        <dbReference type="Proteomes" id="UP001498421"/>
    </source>
</evidence>
<keyword evidence="3" id="KW-1185">Reference proteome</keyword>
<dbReference type="Pfam" id="PF06985">
    <property type="entry name" value="HET"/>
    <property type="match status" value="1"/>
</dbReference>
<dbReference type="InterPro" id="IPR052895">
    <property type="entry name" value="HetReg/Transcr_Mod"/>
</dbReference>
<dbReference type="Proteomes" id="UP001498421">
    <property type="component" value="Unassembled WGS sequence"/>
</dbReference>
<proteinExistence type="predicted"/>
<dbReference type="PANTHER" id="PTHR24148:SF79">
    <property type="entry name" value="HETEROKARYON INCOMPATIBILITY DOMAIN-CONTAINING PROTEIN"/>
    <property type="match status" value="1"/>
</dbReference>
<protein>
    <recommendedName>
        <fullName evidence="1">Heterokaryon incompatibility domain-containing protein</fullName>
    </recommendedName>
</protein>
<dbReference type="PANTHER" id="PTHR24148">
    <property type="entry name" value="ANKYRIN REPEAT DOMAIN-CONTAINING PROTEIN 39 HOMOLOG-RELATED"/>
    <property type="match status" value="1"/>
</dbReference>
<reference evidence="2 3" key="1">
    <citation type="journal article" date="2025" name="Microbiol. Resour. Announc.">
        <title>Draft genome sequences for Neonectria magnoliae and Neonectria punicea, canker pathogens of Liriodendron tulipifera and Acer saccharum in West Virginia.</title>
        <authorList>
            <person name="Petronek H.M."/>
            <person name="Kasson M.T."/>
            <person name="Metheny A.M."/>
            <person name="Stauder C.M."/>
            <person name="Lovett B."/>
            <person name="Lynch S.C."/>
            <person name="Garnas J.R."/>
            <person name="Kasson L.R."/>
            <person name="Stajich J.E."/>
        </authorList>
    </citation>
    <scope>NUCLEOTIDE SEQUENCE [LARGE SCALE GENOMIC DNA]</scope>
    <source>
        <strain evidence="2 3">NRRL 64651</strain>
    </source>
</reference>
<sequence length="294" mass="33683">MTQNLHQALQQFRRDGIESWLWIDAICIEQSNNFGKAWQIMEMSEVFGRADTVHLWLGPGCIGSDSTMDFICRVGHRAQNCDVSTLWNNATRKQEVSSYIEKRASLQEVDRNPTEKSELGSFIYDLLNEDALQTRSPLKAGIRNILERNYWHRIRVIQEIVLAKDALVVVGIKSVSLEIFDVTFAAIWCCIYFQLRPVRPEWKDFGAGLQVTLYRVKCLDIRRHRQQNPTSKSVRLGEILWELGAAPGYPYYTATDSTDVLFRLLSIVEGEQIGRIRADYSMSVADVSPCRPGF</sequence>
<dbReference type="InterPro" id="IPR010730">
    <property type="entry name" value="HET"/>
</dbReference>
<feature type="domain" description="Heterokaryon incompatibility" evidence="1">
    <location>
        <begin position="2"/>
        <end position="159"/>
    </location>
</feature>
<organism evidence="2 3">
    <name type="scientific">Neonectria magnoliae</name>
    <dbReference type="NCBI Taxonomy" id="2732573"/>
    <lineage>
        <taxon>Eukaryota</taxon>
        <taxon>Fungi</taxon>
        <taxon>Dikarya</taxon>
        <taxon>Ascomycota</taxon>
        <taxon>Pezizomycotina</taxon>
        <taxon>Sordariomycetes</taxon>
        <taxon>Hypocreomycetidae</taxon>
        <taxon>Hypocreales</taxon>
        <taxon>Nectriaceae</taxon>
        <taxon>Neonectria</taxon>
    </lineage>
</organism>